<proteinExistence type="predicted"/>
<evidence type="ECO:0000313" key="1">
    <source>
        <dbReference type="EMBL" id="MCS4037155.1"/>
    </source>
</evidence>
<name>A0A9X2UM21_9BACT</name>
<reference evidence="1" key="1">
    <citation type="submission" date="2022-08" db="EMBL/GenBank/DDBJ databases">
        <title>Genomic Encyclopedia of Type Strains, Phase V (KMG-V): Genome sequencing to study the core and pangenomes of soil and plant-associated prokaryotes.</title>
        <authorList>
            <person name="Whitman W."/>
        </authorList>
    </citation>
    <scope>NUCLEOTIDE SEQUENCE</scope>
    <source>
        <strain evidence="1">SP3012</strain>
    </source>
</reference>
<accession>A0A9X2UM21</accession>
<sequence>MALSVEFALELLDNGLQSAIFGPPAKSVIDRFPGAVALGKVPPGRSRAEYSKDSVHNLPVILVGPASSVDFRKSLFNPFKLLVGQFVAATSGHG</sequence>
<evidence type="ECO:0000313" key="2">
    <source>
        <dbReference type="Proteomes" id="UP001155040"/>
    </source>
</evidence>
<dbReference type="RefSeq" id="WP_259090959.1">
    <property type="nucleotide sequence ID" value="NZ_JACIFG010000012.1"/>
</dbReference>
<organism evidence="1 2">
    <name type="scientific">Salinibacter ruber</name>
    <dbReference type="NCBI Taxonomy" id="146919"/>
    <lineage>
        <taxon>Bacteria</taxon>
        <taxon>Pseudomonadati</taxon>
        <taxon>Rhodothermota</taxon>
        <taxon>Rhodothermia</taxon>
        <taxon>Rhodothermales</taxon>
        <taxon>Salinibacteraceae</taxon>
        <taxon>Salinibacter</taxon>
    </lineage>
</organism>
<dbReference type="AlphaFoldDB" id="A0A9X2UM21"/>
<protein>
    <submittedName>
        <fullName evidence="1">Uncharacterized protein</fullName>
    </submittedName>
</protein>
<dbReference type="Proteomes" id="UP001155040">
    <property type="component" value="Unassembled WGS sequence"/>
</dbReference>
<gene>
    <name evidence="1" type="ORF">GGQ01_002235</name>
</gene>
<dbReference type="EMBL" id="JANUBF010000014">
    <property type="protein sequence ID" value="MCS4037155.1"/>
    <property type="molecule type" value="Genomic_DNA"/>
</dbReference>
<comment type="caution">
    <text evidence="1">The sequence shown here is derived from an EMBL/GenBank/DDBJ whole genome shotgun (WGS) entry which is preliminary data.</text>
</comment>